<accession>X1PGU9</accession>
<proteinExistence type="predicted"/>
<feature type="non-terminal residue" evidence="1">
    <location>
        <position position="268"/>
    </location>
</feature>
<protein>
    <submittedName>
        <fullName evidence="1">Uncharacterized protein</fullName>
    </submittedName>
</protein>
<dbReference type="EMBL" id="BARV01023867">
    <property type="protein sequence ID" value="GAI41711.1"/>
    <property type="molecule type" value="Genomic_DNA"/>
</dbReference>
<organism evidence="1">
    <name type="scientific">marine sediment metagenome</name>
    <dbReference type="NCBI Taxonomy" id="412755"/>
    <lineage>
        <taxon>unclassified sequences</taxon>
        <taxon>metagenomes</taxon>
        <taxon>ecological metagenomes</taxon>
    </lineage>
</organism>
<comment type="caution">
    <text evidence="1">The sequence shown here is derived from an EMBL/GenBank/DDBJ whole genome shotgun (WGS) entry which is preliminary data.</text>
</comment>
<reference evidence="1" key="1">
    <citation type="journal article" date="2014" name="Front. Microbiol.">
        <title>High frequency of phylogenetically diverse reductive dehalogenase-homologous genes in deep subseafloor sedimentary metagenomes.</title>
        <authorList>
            <person name="Kawai M."/>
            <person name="Futagami T."/>
            <person name="Toyoda A."/>
            <person name="Takaki Y."/>
            <person name="Nishi S."/>
            <person name="Hori S."/>
            <person name="Arai W."/>
            <person name="Tsubouchi T."/>
            <person name="Morono Y."/>
            <person name="Uchiyama I."/>
            <person name="Ito T."/>
            <person name="Fujiyama A."/>
            <person name="Inagaki F."/>
            <person name="Takami H."/>
        </authorList>
    </citation>
    <scope>NUCLEOTIDE SEQUENCE</scope>
    <source>
        <strain evidence="1">Expedition CK06-06</strain>
    </source>
</reference>
<sequence length="268" mass="30260">TLAEIEPLIRDPETQAVILYGHGTYRQVWLGGNVYVRTTEIRSWLTNRDAPLHVIADTCDAMDYTDLLTDNWVSAFSKGDLSNITIMGPFNAGSSTGSGYYRAMSEYWEMYAKRGYPVYEAYQMALQHVPEAAQYFRFVGNTNMNIQEGPFTKYYFDICKDLIEPCPPNREVQILGEPSDPPPDLEFNCIPQPSVLESIFTPIDVAGLHQEDMVFLGLISMKDMAAGAYQCTFSWNTPDGFRREERPEVIVPEGGQLYEYVLASLIPG</sequence>
<name>X1PGU9_9ZZZZ</name>
<evidence type="ECO:0000313" key="1">
    <source>
        <dbReference type="EMBL" id="GAI41711.1"/>
    </source>
</evidence>
<gene>
    <name evidence="1" type="ORF">S06H3_39078</name>
</gene>
<dbReference type="AlphaFoldDB" id="X1PGU9"/>
<feature type="non-terminal residue" evidence="1">
    <location>
        <position position="1"/>
    </location>
</feature>